<dbReference type="Proteomes" id="UP000305067">
    <property type="component" value="Unassembled WGS sequence"/>
</dbReference>
<feature type="region of interest" description="Disordered" evidence="1">
    <location>
        <begin position="48"/>
        <end position="67"/>
    </location>
</feature>
<dbReference type="AlphaFoldDB" id="A0A5C3Q8W7"/>
<dbReference type="EMBL" id="ML178839">
    <property type="protein sequence ID" value="TFK98505.1"/>
    <property type="molecule type" value="Genomic_DNA"/>
</dbReference>
<organism evidence="2 3">
    <name type="scientific">Pterulicium gracile</name>
    <dbReference type="NCBI Taxonomy" id="1884261"/>
    <lineage>
        <taxon>Eukaryota</taxon>
        <taxon>Fungi</taxon>
        <taxon>Dikarya</taxon>
        <taxon>Basidiomycota</taxon>
        <taxon>Agaricomycotina</taxon>
        <taxon>Agaricomycetes</taxon>
        <taxon>Agaricomycetidae</taxon>
        <taxon>Agaricales</taxon>
        <taxon>Pleurotineae</taxon>
        <taxon>Pterulaceae</taxon>
        <taxon>Pterulicium</taxon>
    </lineage>
</organism>
<feature type="region of interest" description="Disordered" evidence="1">
    <location>
        <begin position="1"/>
        <end position="21"/>
    </location>
</feature>
<name>A0A5C3Q8W7_9AGAR</name>
<evidence type="ECO:0000256" key="1">
    <source>
        <dbReference type="SAM" id="MobiDB-lite"/>
    </source>
</evidence>
<reference evidence="2 3" key="1">
    <citation type="journal article" date="2019" name="Nat. Ecol. Evol.">
        <title>Megaphylogeny resolves global patterns of mushroom evolution.</title>
        <authorList>
            <person name="Varga T."/>
            <person name="Krizsan K."/>
            <person name="Foldi C."/>
            <person name="Dima B."/>
            <person name="Sanchez-Garcia M."/>
            <person name="Sanchez-Ramirez S."/>
            <person name="Szollosi G.J."/>
            <person name="Szarkandi J.G."/>
            <person name="Papp V."/>
            <person name="Albert L."/>
            <person name="Andreopoulos W."/>
            <person name="Angelini C."/>
            <person name="Antonin V."/>
            <person name="Barry K.W."/>
            <person name="Bougher N.L."/>
            <person name="Buchanan P."/>
            <person name="Buyck B."/>
            <person name="Bense V."/>
            <person name="Catcheside P."/>
            <person name="Chovatia M."/>
            <person name="Cooper J."/>
            <person name="Damon W."/>
            <person name="Desjardin D."/>
            <person name="Finy P."/>
            <person name="Geml J."/>
            <person name="Haridas S."/>
            <person name="Hughes K."/>
            <person name="Justo A."/>
            <person name="Karasinski D."/>
            <person name="Kautmanova I."/>
            <person name="Kiss B."/>
            <person name="Kocsube S."/>
            <person name="Kotiranta H."/>
            <person name="LaButti K.M."/>
            <person name="Lechner B.E."/>
            <person name="Liimatainen K."/>
            <person name="Lipzen A."/>
            <person name="Lukacs Z."/>
            <person name="Mihaltcheva S."/>
            <person name="Morgado L.N."/>
            <person name="Niskanen T."/>
            <person name="Noordeloos M.E."/>
            <person name="Ohm R.A."/>
            <person name="Ortiz-Santana B."/>
            <person name="Ovrebo C."/>
            <person name="Racz N."/>
            <person name="Riley R."/>
            <person name="Savchenko A."/>
            <person name="Shiryaev A."/>
            <person name="Soop K."/>
            <person name="Spirin V."/>
            <person name="Szebenyi C."/>
            <person name="Tomsovsky M."/>
            <person name="Tulloss R.E."/>
            <person name="Uehling J."/>
            <person name="Grigoriev I.V."/>
            <person name="Vagvolgyi C."/>
            <person name="Papp T."/>
            <person name="Martin F.M."/>
            <person name="Miettinen O."/>
            <person name="Hibbett D.S."/>
            <person name="Nagy L.G."/>
        </authorList>
    </citation>
    <scope>NUCLEOTIDE SEQUENCE [LARGE SCALE GENOMIC DNA]</scope>
    <source>
        <strain evidence="2 3">CBS 309.79</strain>
    </source>
</reference>
<protein>
    <submittedName>
        <fullName evidence="2">Uncharacterized protein</fullName>
    </submittedName>
</protein>
<feature type="compositionally biased region" description="Low complexity" evidence="1">
    <location>
        <begin position="136"/>
        <end position="157"/>
    </location>
</feature>
<dbReference type="STRING" id="1884261.A0A5C3Q8W7"/>
<dbReference type="OrthoDB" id="5632at2759"/>
<evidence type="ECO:0000313" key="2">
    <source>
        <dbReference type="EMBL" id="TFK98505.1"/>
    </source>
</evidence>
<gene>
    <name evidence="2" type="ORF">BDV98DRAFT_205878</name>
</gene>
<keyword evidence="3" id="KW-1185">Reference proteome</keyword>
<feature type="region of interest" description="Disordered" evidence="1">
    <location>
        <begin position="132"/>
        <end position="159"/>
    </location>
</feature>
<sequence>MVRSFARFKAEELPTTTEEKEKRKISTYAFAPISDKVFRDTIASDITTSEPVSGVQTPLQQEPTEEEEIDALNVASTPTLGELGRSREPAAPTNAPVDGLVVDAHREMRIKIYMGQLFLCWAWIVPLFHMKPPSSPSTSSSTTSNSDTTSSNITNINGGLPLAYHPSTAQTGKAKLVLSMEGGAKELDFALGIGADILDLEIDMEWVVPTGGGLGGVGNVDGDAGNAPGAVSGEVQGRTGSADTEAGQGGVAKTIQAIAQGGVTDPRAVVNAKQAVEGV</sequence>
<evidence type="ECO:0000313" key="3">
    <source>
        <dbReference type="Proteomes" id="UP000305067"/>
    </source>
</evidence>
<accession>A0A5C3Q8W7</accession>
<feature type="compositionally biased region" description="Basic and acidic residues" evidence="1">
    <location>
        <begin position="8"/>
        <end position="21"/>
    </location>
</feature>
<proteinExistence type="predicted"/>